<proteinExistence type="predicted"/>
<protein>
    <recommendedName>
        <fullName evidence="1">N-acetyltransferase domain-containing protein</fullName>
    </recommendedName>
</protein>
<dbReference type="SUPFAM" id="SSF55729">
    <property type="entry name" value="Acyl-CoA N-acyltransferases (Nat)"/>
    <property type="match status" value="1"/>
</dbReference>
<sequence length="267" mass="30910">MESRLSVSKSQLRDSLRKMIQTEKITPEGIALVELQDYYLQRANKAKSQQEAAKVIQSAFRNDPGIWWMATGHTPDNVAQLESEEHKVVQFLSFLSEWEIFLCNRKGFVLLSVELETEEIVGVCCVMSPQSEESYLDFIIGLLTIKSTFWGFFSMQQRRAEAFGAWQKESRKRALENNLPIFLSMIAVRPDFHGRGIGKSLLQTLNLVSDDLKTPIYLETSVARNVELYKHFEYHVLDHLKRPVQVMRWNSENSFNLLTPMLRLPHL</sequence>
<reference evidence="2" key="1">
    <citation type="journal article" date="2022" name="Proc. Natl. Acad. Sci. U.S.A.">
        <title>Life cycle and functional genomics of the unicellular red alga Galdieria for elucidating algal and plant evolution and industrial use.</title>
        <authorList>
            <person name="Hirooka S."/>
            <person name="Itabashi T."/>
            <person name="Ichinose T.M."/>
            <person name="Onuma R."/>
            <person name="Fujiwara T."/>
            <person name="Yamashita S."/>
            <person name="Jong L.W."/>
            <person name="Tomita R."/>
            <person name="Iwane A.H."/>
            <person name="Miyagishima S.Y."/>
        </authorList>
    </citation>
    <scope>NUCLEOTIDE SEQUENCE</scope>
    <source>
        <strain evidence="2">NBRC 102759</strain>
    </source>
</reference>
<dbReference type="Gene3D" id="3.40.630.30">
    <property type="match status" value="1"/>
</dbReference>
<dbReference type="EMBL" id="BQMJ01000069">
    <property type="protein sequence ID" value="GJQ15425.1"/>
    <property type="molecule type" value="Genomic_DNA"/>
</dbReference>
<dbReference type="PANTHER" id="PTHR42791:SF4">
    <property type="entry name" value="ACETYLTRANSFERASE, GNAT FAMILY FAMILY (AFU_ORTHOLOGUE AFUA_4G09540)-RELATED"/>
    <property type="match status" value="1"/>
</dbReference>
<organism evidence="2 3">
    <name type="scientific">Galdieria partita</name>
    <dbReference type="NCBI Taxonomy" id="83374"/>
    <lineage>
        <taxon>Eukaryota</taxon>
        <taxon>Rhodophyta</taxon>
        <taxon>Bangiophyceae</taxon>
        <taxon>Galdieriales</taxon>
        <taxon>Galdieriaceae</taxon>
        <taxon>Galdieria</taxon>
    </lineage>
</organism>
<feature type="domain" description="N-acetyltransferase" evidence="1">
    <location>
        <begin position="184"/>
        <end position="235"/>
    </location>
</feature>
<dbReference type="Pfam" id="PF13508">
    <property type="entry name" value="Acetyltransf_7"/>
    <property type="match status" value="1"/>
</dbReference>
<comment type="caution">
    <text evidence="2">The sequence shown here is derived from an EMBL/GenBank/DDBJ whole genome shotgun (WGS) entry which is preliminary data.</text>
</comment>
<dbReference type="OrthoDB" id="410198at2759"/>
<dbReference type="GO" id="GO:0016747">
    <property type="term" value="F:acyltransferase activity, transferring groups other than amino-acyl groups"/>
    <property type="evidence" value="ECO:0007669"/>
    <property type="project" value="InterPro"/>
</dbReference>
<reference evidence="2" key="2">
    <citation type="submission" date="2022-01" db="EMBL/GenBank/DDBJ databases">
        <authorList>
            <person name="Hirooka S."/>
            <person name="Miyagishima S.Y."/>
        </authorList>
    </citation>
    <scope>NUCLEOTIDE SEQUENCE</scope>
    <source>
        <strain evidence="2">NBRC 102759</strain>
    </source>
</reference>
<dbReference type="Proteomes" id="UP001061958">
    <property type="component" value="Unassembled WGS sequence"/>
</dbReference>
<gene>
    <name evidence="2" type="ORF">GpartN1_g7216.t1</name>
</gene>
<dbReference type="AlphaFoldDB" id="A0A9C7Q3J7"/>
<dbReference type="CDD" id="cd04301">
    <property type="entry name" value="NAT_SF"/>
    <property type="match status" value="1"/>
</dbReference>
<name>A0A9C7Q3J7_9RHOD</name>
<accession>A0A9C7Q3J7</accession>
<dbReference type="PANTHER" id="PTHR42791">
    <property type="entry name" value="GNAT FAMILY ACETYLTRANSFERASE"/>
    <property type="match status" value="1"/>
</dbReference>
<keyword evidence="3" id="KW-1185">Reference proteome</keyword>
<dbReference type="InterPro" id="IPR016181">
    <property type="entry name" value="Acyl_CoA_acyltransferase"/>
</dbReference>
<evidence type="ECO:0000313" key="2">
    <source>
        <dbReference type="EMBL" id="GJQ15425.1"/>
    </source>
</evidence>
<dbReference type="InterPro" id="IPR000182">
    <property type="entry name" value="GNAT_dom"/>
</dbReference>
<evidence type="ECO:0000259" key="1">
    <source>
        <dbReference type="Pfam" id="PF13508"/>
    </source>
</evidence>
<dbReference type="InterPro" id="IPR052523">
    <property type="entry name" value="Trichothecene_AcTrans"/>
</dbReference>
<evidence type="ECO:0000313" key="3">
    <source>
        <dbReference type="Proteomes" id="UP001061958"/>
    </source>
</evidence>